<dbReference type="AlphaFoldDB" id="B9MPZ1"/>
<evidence type="ECO:0000313" key="2">
    <source>
        <dbReference type="Proteomes" id="UP000007723"/>
    </source>
</evidence>
<proteinExistence type="predicted"/>
<reference evidence="2" key="1">
    <citation type="submission" date="2009-01" db="EMBL/GenBank/DDBJ databases">
        <title>Complete sequence of chromosome of Anaerocellum thermophilum DSM 6725.</title>
        <authorList>
            <person name="Lucas S."/>
            <person name="Copeland A."/>
            <person name="Lapidus A."/>
            <person name="Glavina del Rio T."/>
            <person name="Tice H."/>
            <person name="Bruce D."/>
            <person name="Goodwin L."/>
            <person name="Pitluck S."/>
            <person name="Sims D."/>
            <person name="Meincke L."/>
            <person name="Brettin T."/>
            <person name="Detter J.C."/>
            <person name="Han C."/>
            <person name="Larimer F."/>
            <person name="Land M."/>
            <person name="Hauser L."/>
            <person name="Kyrpides N."/>
            <person name="Ovchinnikova G."/>
            <person name="Kataeva I."/>
            <person name="Adams M.W.W."/>
        </authorList>
    </citation>
    <scope>NUCLEOTIDE SEQUENCE [LARGE SCALE GENOMIC DNA]</scope>
    <source>
        <strain evidence="2">ATCC BAA-1888 / DSM 6725 / Z-1320</strain>
    </source>
</reference>
<dbReference type="HOGENOM" id="CLU_3230938_0_0_9"/>
<gene>
    <name evidence="1" type="ordered locus">Athe_2721</name>
</gene>
<protein>
    <submittedName>
        <fullName evidence="1">Uncharacterized protein</fullName>
    </submittedName>
</protein>
<evidence type="ECO:0000313" key="1">
    <source>
        <dbReference type="EMBL" id="ACM61774.1"/>
    </source>
</evidence>
<dbReference type="Proteomes" id="UP000007723">
    <property type="component" value="Chromosome"/>
</dbReference>
<dbReference type="KEGG" id="ate:Athe_2721"/>
<dbReference type="EMBL" id="CP001393">
    <property type="protein sequence ID" value="ACM61774.1"/>
    <property type="molecule type" value="Genomic_DNA"/>
</dbReference>
<accession>B9MPZ1</accession>
<organism evidence="1 2">
    <name type="scientific">Caldicellulosiruptor bescii (strain ATCC BAA-1888 / DSM 6725 / KCTC 15123 / Z-1320)</name>
    <name type="common">Anaerocellum thermophilum</name>
    <dbReference type="NCBI Taxonomy" id="521460"/>
    <lineage>
        <taxon>Bacteria</taxon>
        <taxon>Bacillati</taxon>
        <taxon>Bacillota</taxon>
        <taxon>Bacillota incertae sedis</taxon>
        <taxon>Caldicellulosiruptorales</taxon>
        <taxon>Caldicellulosiruptoraceae</taxon>
        <taxon>Caldicellulosiruptor</taxon>
    </lineage>
</organism>
<name>B9MPZ1_CALBD</name>
<sequence>MVFILMFLFRGSFNPQRGGYKSRSGIFDKRGCKVSIPKGEATN</sequence>